<name>A0A498K0Q4_MALDO</name>
<dbReference type="Gene3D" id="3.40.50.300">
    <property type="entry name" value="P-loop containing nucleotide triphosphate hydrolases"/>
    <property type="match status" value="1"/>
</dbReference>
<keyword evidence="2 3" id="KW-0808">Transferase</keyword>
<dbReference type="Pfam" id="PF00685">
    <property type="entry name" value="Sulfotransfer_1"/>
    <property type="match status" value="1"/>
</dbReference>
<gene>
    <name evidence="6" type="ORF">DVH24_001260</name>
</gene>
<dbReference type="SUPFAM" id="SSF52540">
    <property type="entry name" value="P-loop containing nucleoside triphosphate hydrolases"/>
    <property type="match status" value="1"/>
</dbReference>
<evidence type="ECO:0000256" key="3">
    <source>
        <dbReference type="RuleBase" id="RU361155"/>
    </source>
</evidence>
<dbReference type="InterPro" id="IPR000863">
    <property type="entry name" value="Sulfotransferase_dom"/>
</dbReference>
<sequence>MGGGVLGFSKSGMSSRTRGGQSRLLGRHGGRQGRRDVGDVKKFGDVRIRECVILPLEIGGREILLLKINPSPSYVSPYELRAKELDPLSLEEAFELFCQGVADYGPFWDHEPVLYVKRLAAFVGQPFSAEEESEGVVDQIIKLCSFQHLSSLEIKKTAQLQEPNASSRKFVVNKRFWVDIWLNFNACEVNLVVNY</sequence>
<dbReference type="PANTHER" id="PTHR11783">
    <property type="entry name" value="SULFOTRANSFERASE SULT"/>
    <property type="match status" value="1"/>
</dbReference>
<evidence type="ECO:0000256" key="2">
    <source>
        <dbReference type="ARBA" id="ARBA00022679"/>
    </source>
</evidence>
<dbReference type="EMBL" id="RDQH01000330">
    <property type="protein sequence ID" value="RXI01026.1"/>
    <property type="molecule type" value="Genomic_DNA"/>
</dbReference>
<evidence type="ECO:0000256" key="1">
    <source>
        <dbReference type="ARBA" id="ARBA00005771"/>
    </source>
</evidence>
<protein>
    <recommendedName>
        <fullName evidence="3">Sulfotransferase</fullName>
        <ecNumber evidence="3">2.8.2.-</ecNumber>
    </recommendedName>
</protein>
<dbReference type="AlphaFoldDB" id="A0A498K0Q4"/>
<proteinExistence type="inferred from homology"/>
<accession>A0A498K0Q4</accession>
<feature type="region of interest" description="Disordered" evidence="4">
    <location>
        <begin position="1"/>
        <end position="36"/>
    </location>
</feature>
<evidence type="ECO:0000259" key="5">
    <source>
        <dbReference type="Pfam" id="PF00685"/>
    </source>
</evidence>
<evidence type="ECO:0000313" key="6">
    <source>
        <dbReference type="EMBL" id="RXI01026.1"/>
    </source>
</evidence>
<evidence type="ECO:0000256" key="4">
    <source>
        <dbReference type="SAM" id="MobiDB-lite"/>
    </source>
</evidence>
<reference evidence="6 7" key="1">
    <citation type="submission" date="2018-10" db="EMBL/GenBank/DDBJ databases">
        <title>A high-quality apple genome assembly.</title>
        <authorList>
            <person name="Hu J."/>
        </authorList>
    </citation>
    <scope>NUCLEOTIDE SEQUENCE [LARGE SCALE GENOMIC DNA]</scope>
    <source>
        <strain evidence="7">cv. HFTH1</strain>
        <tissue evidence="6">Young leaf</tissue>
    </source>
</reference>
<dbReference type="InterPro" id="IPR027417">
    <property type="entry name" value="P-loop_NTPase"/>
</dbReference>
<organism evidence="6 7">
    <name type="scientific">Malus domestica</name>
    <name type="common">Apple</name>
    <name type="synonym">Pyrus malus</name>
    <dbReference type="NCBI Taxonomy" id="3750"/>
    <lineage>
        <taxon>Eukaryota</taxon>
        <taxon>Viridiplantae</taxon>
        <taxon>Streptophyta</taxon>
        <taxon>Embryophyta</taxon>
        <taxon>Tracheophyta</taxon>
        <taxon>Spermatophyta</taxon>
        <taxon>Magnoliopsida</taxon>
        <taxon>eudicotyledons</taxon>
        <taxon>Gunneridae</taxon>
        <taxon>Pentapetalae</taxon>
        <taxon>rosids</taxon>
        <taxon>fabids</taxon>
        <taxon>Rosales</taxon>
        <taxon>Rosaceae</taxon>
        <taxon>Amygdaloideae</taxon>
        <taxon>Maleae</taxon>
        <taxon>Malus</taxon>
    </lineage>
</organism>
<comment type="similarity">
    <text evidence="1 3">Belongs to the sulfotransferase 1 family.</text>
</comment>
<dbReference type="EC" id="2.8.2.-" evidence="3"/>
<dbReference type="Proteomes" id="UP000290289">
    <property type="component" value="Chromosome 4"/>
</dbReference>
<keyword evidence="7" id="KW-1185">Reference proteome</keyword>
<comment type="caution">
    <text evidence="6">The sequence shown here is derived from an EMBL/GenBank/DDBJ whole genome shotgun (WGS) entry which is preliminary data.</text>
</comment>
<evidence type="ECO:0000313" key="7">
    <source>
        <dbReference type="Proteomes" id="UP000290289"/>
    </source>
</evidence>
<dbReference type="GO" id="GO:0008146">
    <property type="term" value="F:sulfotransferase activity"/>
    <property type="evidence" value="ECO:0007669"/>
    <property type="project" value="InterPro"/>
</dbReference>
<feature type="domain" description="Sulfotransferase" evidence="5">
    <location>
        <begin position="112"/>
        <end position="170"/>
    </location>
</feature>